<dbReference type="OrthoDB" id="3355217at2759"/>
<feature type="region of interest" description="Disordered" evidence="1">
    <location>
        <begin position="40"/>
        <end position="64"/>
    </location>
</feature>
<comment type="caution">
    <text evidence="2">The sequence shown here is derived from an EMBL/GenBank/DDBJ whole genome shotgun (WGS) entry which is preliminary data.</text>
</comment>
<organism evidence="2 3">
    <name type="scientific">Synaphobranchus kaupii</name>
    <name type="common">Kaup's arrowtooth eel</name>
    <dbReference type="NCBI Taxonomy" id="118154"/>
    <lineage>
        <taxon>Eukaryota</taxon>
        <taxon>Metazoa</taxon>
        <taxon>Chordata</taxon>
        <taxon>Craniata</taxon>
        <taxon>Vertebrata</taxon>
        <taxon>Euteleostomi</taxon>
        <taxon>Actinopterygii</taxon>
        <taxon>Neopterygii</taxon>
        <taxon>Teleostei</taxon>
        <taxon>Anguilliformes</taxon>
        <taxon>Synaphobranchidae</taxon>
        <taxon>Synaphobranchus</taxon>
    </lineage>
</organism>
<evidence type="ECO:0000313" key="3">
    <source>
        <dbReference type="Proteomes" id="UP001152622"/>
    </source>
</evidence>
<dbReference type="AlphaFoldDB" id="A0A9Q1FHS8"/>
<dbReference type="PANTHER" id="PTHR48465:SF1">
    <property type="entry name" value="PROTEIN SSUH2 HOMOLOG"/>
    <property type="match status" value="1"/>
</dbReference>
<dbReference type="Proteomes" id="UP001152622">
    <property type="component" value="Chromosome 5"/>
</dbReference>
<proteinExistence type="predicted"/>
<feature type="compositionally biased region" description="Pro residues" evidence="1">
    <location>
        <begin position="48"/>
        <end position="64"/>
    </location>
</feature>
<dbReference type="EMBL" id="JAINUF010000005">
    <property type="protein sequence ID" value="KAJ8359004.1"/>
    <property type="molecule type" value="Genomic_DNA"/>
</dbReference>
<protein>
    <recommendedName>
        <fullName evidence="4">Protein SSUH2 homolog</fullName>
    </recommendedName>
</protein>
<evidence type="ECO:0008006" key="4">
    <source>
        <dbReference type="Google" id="ProtNLM"/>
    </source>
</evidence>
<gene>
    <name evidence="2" type="ORF">SKAU_G00155290</name>
</gene>
<evidence type="ECO:0000313" key="2">
    <source>
        <dbReference type="EMBL" id="KAJ8359004.1"/>
    </source>
</evidence>
<dbReference type="InterPro" id="IPR052789">
    <property type="entry name" value="SSUH2_homolog"/>
</dbReference>
<dbReference type="PANTHER" id="PTHR48465">
    <property type="entry name" value="PROTEIN SSUH2 HOMOLOG"/>
    <property type="match status" value="1"/>
</dbReference>
<accession>A0A9Q1FHS8</accession>
<sequence length="371" mass="40800">MYNNQEANAMFAPQGSNFQGPSAPPSSMFDNVPGYEGTGMGGGAGGYLPPPTPAYPPPAPAPAPTQPEWNIPSISEDTAREAFGLFASNHCCWSKAPAKDGVTTSMDAFNTYRYRLETFTESRSTEWDHEEYNGQPVDAYTQPAPGPWDIHVQAPGHFEDHTEHVKVPYTSSVKDCHACMGMGKKPCTECAGAGNKVCWVCSGAGVRTGDDQCTHCNGRGRENCSHCQGHGSQQCDSCNGKRQLLVYIKLIVKWTNNKEDFVVEQSSGLKVENLSSVSGKELFRDTQYLVYPVMGFPDPAVAQATERLVRDHQAKYSQSSRILQQRQTIELIPITKVSYKWKGNTHTYFVFGNEFQVSADEYPATCCCTVM</sequence>
<reference evidence="2" key="1">
    <citation type="journal article" date="2023" name="Science">
        <title>Genome structures resolve the early diversification of teleost fishes.</title>
        <authorList>
            <person name="Parey E."/>
            <person name="Louis A."/>
            <person name="Montfort J."/>
            <person name="Bouchez O."/>
            <person name="Roques C."/>
            <person name="Iampietro C."/>
            <person name="Lluch J."/>
            <person name="Castinel A."/>
            <person name="Donnadieu C."/>
            <person name="Desvignes T."/>
            <person name="Floi Bucao C."/>
            <person name="Jouanno E."/>
            <person name="Wen M."/>
            <person name="Mejri S."/>
            <person name="Dirks R."/>
            <person name="Jansen H."/>
            <person name="Henkel C."/>
            <person name="Chen W.J."/>
            <person name="Zahm M."/>
            <person name="Cabau C."/>
            <person name="Klopp C."/>
            <person name="Thompson A.W."/>
            <person name="Robinson-Rechavi M."/>
            <person name="Braasch I."/>
            <person name="Lecointre G."/>
            <person name="Bobe J."/>
            <person name="Postlethwait J.H."/>
            <person name="Berthelot C."/>
            <person name="Roest Crollius H."/>
            <person name="Guiguen Y."/>
        </authorList>
    </citation>
    <scope>NUCLEOTIDE SEQUENCE</scope>
    <source>
        <strain evidence="2">WJC10195</strain>
    </source>
</reference>
<keyword evidence="3" id="KW-1185">Reference proteome</keyword>
<name>A0A9Q1FHS8_SYNKA</name>
<evidence type="ECO:0000256" key="1">
    <source>
        <dbReference type="SAM" id="MobiDB-lite"/>
    </source>
</evidence>